<proteinExistence type="predicted"/>
<dbReference type="AlphaFoldDB" id="A0A2G9YDL2"/>
<dbReference type="SUPFAM" id="SSF53448">
    <property type="entry name" value="Nucleotide-diphospho-sugar transferases"/>
    <property type="match status" value="1"/>
</dbReference>
<dbReference type="Gene3D" id="3.90.550.10">
    <property type="entry name" value="Spore Coat Polysaccharide Biosynthesis Protein SpsA, Chain A"/>
    <property type="match status" value="1"/>
</dbReference>
<sequence length="221" mass="25020">MKVIILAGGRANRLPNSAKNIPKPLVRIAGQPILEHQLAWLKEHGLTDIRFSLGHLNQKIIDYLKGRCEYVIEKEPLGTGGAIKLACQDLKEEFMVLNGDNLTDADLTGFLKFHQKHSLANSLVGWRCPDARNWGLLKNRGIRILEFKEKPKRKCSGLINAGIYLLSPEIFKPIKEKSFSIEYGVFPDLAKQKQLAVFAHQGRWLGINTEEDVKLANRTWK</sequence>
<evidence type="ECO:0000313" key="3">
    <source>
        <dbReference type="Proteomes" id="UP000231480"/>
    </source>
</evidence>
<evidence type="ECO:0000259" key="1">
    <source>
        <dbReference type="Pfam" id="PF00483"/>
    </source>
</evidence>
<reference evidence="2 3" key="1">
    <citation type="submission" date="2017-09" db="EMBL/GenBank/DDBJ databases">
        <title>Depth-based differentiation of microbial function through sediment-hosted aquifers and enrichment of novel symbionts in the deep terrestrial subsurface.</title>
        <authorList>
            <person name="Probst A.J."/>
            <person name="Ladd B."/>
            <person name="Jarett J.K."/>
            <person name="Geller-Mcgrath D.E."/>
            <person name="Sieber C.M."/>
            <person name="Emerson J.B."/>
            <person name="Anantharaman K."/>
            <person name="Thomas B.C."/>
            <person name="Malmstrom R."/>
            <person name="Stieglmeier M."/>
            <person name="Klingl A."/>
            <person name="Woyke T."/>
            <person name="Ryan C.M."/>
            <person name="Banfield J.F."/>
        </authorList>
    </citation>
    <scope>NUCLEOTIDE SEQUENCE [LARGE SCALE GENOMIC DNA]</scope>
    <source>
        <strain evidence="2">CG23_combo_of_CG06-09_8_20_14_all_37_13</strain>
    </source>
</reference>
<dbReference type="Pfam" id="PF00483">
    <property type="entry name" value="NTP_transferase"/>
    <property type="match status" value="1"/>
</dbReference>
<organism evidence="2 3">
    <name type="scientific">Candidatus Portnoybacteria bacterium CG23_combo_of_CG06-09_8_20_14_all_37_13</name>
    <dbReference type="NCBI Taxonomy" id="1974819"/>
    <lineage>
        <taxon>Bacteria</taxon>
        <taxon>Candidatus Portnoyibacteriota</taxon>
    </lineage>
</organism>
<evidence type="ECO:0000313" key="2">
    <source>
        <dbReference type="EMBL" id="PIP17315.1"/>
    </source>
</evidence>
<dbReference type="InterPro" id="IPR005835">
    <property type="entry name" value="NTP_transferase_dom"/>
</dbReference>
<dbReference type="InterPro" id="IPR029044">
    <property type="entry name" value="Nucleotide-diphossugar_trans"/>
</dbReference>
<dbReference type="InterPro" id="IPR050486">
    <property type="entry name" value="Mannose-1P_guanyltransferase"/>
</dbReference>
<dbReference type="Proteomes" id="UP000231480">
    <property type="component" value="Unassembled WGS sequence"/>
</dbReference>
<protein>
    <submittedName>
        <fullName evidence="2">Nucleotidyltransferase</fullName>
    </submittedName>
</protein>
<comment type="caution">
    <text evidence="2">The sequence shown here is derived from an EMBL/GenBank/DDBJ whole genome shotgun (WGS) entry which is preliminary data.</text>
</comment>
<gene>
    <name evidence="2" type="ORF">COX44_00535</name>
</gene>
<dbReference type="PANTHER" id="PTHR22572">
    <property type="entry name" value="SUGAR-1-PHOSPHATE GUANYL TRANSFERASE"/>
    <property type="match status" value="1"/>
</dbReference>
<feature type="domain" description="Nucleotidyl transferase" evidence="1">
    <location>
        <begin position="2"/>
        <end position="204"/>
    </location>
</feature>
<dbReference type="GO" id="GO:0016740">
    <property type="term" value="F:transferase activity"/>
    <property type="evidence" value="ECO:0007669"/>
    <property type="project" value="UniProtKB-KW"/>
</dbReference>
<keyword evidence="2" id="KW-0808">Transferase</keyword>
<accession>A0A2G9YDL2</accession>
<name>A0A2G9YDL2_9BACT</name>
<dbReference type="EMBL" id="PCRH01000014">
    <property type="protein sequence ID" value="PIP17315.1"/>
    <property type="molecule type" value="Genomic_DNA"/>
</dbReference>